<dbReference type="RefSeq" id="WP_020042832.1">
    <property type="nucleotide sequence ID" value="NZ_KE557275.1"/>
</dbReference>
<evidence type="ECO:0000313" key="1">
    <source>
        <dbReference type="EMBL" id="EPX83358.1"/>
    </source>
</evidence>
<dbReference type="EMBL" id="APVH01000016">
    <property type="protein sequence ID" value="EPX83358.1"/>
    <property type="molecule type" value="Genomic_DNA"/>
</dbReference>
<dbReference type="OrthoDB" id="7862430at2"/>
<comment type="caution">
    <text evidence="1">The sequence shown here is derived from an EMBL/GenBank/DDBJ whole genome shotgun (WGS) entry which is preliminary data.</text>
</comment>
<accession>S9QUP5</accession>
<evidence type="ECO:0000313" key="2">
    <source>
        <dbReference type="Proteomes" id="UP000015347"/>
    </source>
</evidence>
<reference evidence="2" key="1">
    <citation type="journal article" date="2014" name="Stand. Genomic Sci.">
        <title>Genome sequence of the exopolysaccharide-producing Salipiger mucosus type strain (DSM 16094(T)), a moderately halophilic member of the Roseobacter clade.</title>
        <authorList>
            <person name="Riedel T."/>
            <person name="Spring S."/>
            <person name="Fiebig A."/>
            <person name="Petersen J."/>
            <person name="Kyrpides N.C."/>
            <person name="Goker M."/>
            <person name="Klenk H.P."/>
        </authorList>
    </citation>
    <scope>NUCLEOTIDE SEQUENCE [LARGE SCALE GENOMIC DNA]</scope>
    <source>
        <strain evidence="2">DSM 16094</strain>
    </source>
</reference>
<dbReference type="eggNOG" id="ENOG5033CXE">
    <property type="taxonomic scope" value="Bacteria"/>
</dbReference>
<dbReference type="Proteomes" id="UP000015347">
    <property type="component" value="Unassembled WGS sequence"/>
</dbReference>
<protein>
    <submittedName>
        <fullName evidence="1">Uncharacterized protein</fullName>
    </submittedName>
</protein>
<sequence>MSDDRSQIGTIRYNAAEERFEALVTLRTETGRTRVPSHFDAPITTGEEIAAQGLLANAQRMRDRPGGLQSHLPARAGDVAQAPTPEKHGLVPGWLKMLGGRAA</sequence>
<name>S9QUP5_9RHOB</name>
<dbReference type="AlphaFoldDB" id="S9QUP5"/>
<keyword evidence="2" id="KW-1185">Reference proteome</keyword>
<organism evidence="1 2">
    <name type="scientific">Salipiger mucosus DSM 16094</name>
    <dbReference type="NCBI Taxonomy" id="1123237"/>
    <lineage>
        <taxon>Bacteria</taxon>
        <taxon>Pseudomonadati</taxon>
        <taxon>Pseudomonadota</taxon>
        <taxon>Alphaproteobacteria</taxon>
        <taxon>Rhodobacterales</taxon>
        <taxon>Roseobacteraceae</taxon>
        <taxon>Salipiger</taxon>
    </lineage>
</organism>
<dbReference type="HOGENOM" id="CLU_178318_0_0_5"/>
<proteinExistence type="predicted"/>
<gene>
    <name evidence="1" type="ORF">Salmuc_01020</name>
</gene>